<dbReference type="PANTHER" id="PTHR42663:SF6">
    <property type="entry name" value="HYDROLASE C777.06C-RELATED"/>
    <property type="match status" value="1"/>
</dbReference>
<feature type="domain" description="Metallo-beta-lactamase" evidence="1">
    <location>
        <begin position="69"/>
        <end position="208"/>
    </location>
</feature>
<gene>
    <name evidence="2" type="ORF">ACFP1L_01995</name>
</gene>
<organism evidence="2 3">
    <name type="scientific">Lactiplantibacillus nangangensis</name>
    <dbReference type="NCBI Taxonomy" id="2559917"/>
    <lineage>
        <taxon>Bacteria</taxon>
        <taxon>Bacillati</taxon>
        <taxon>Bacillota</taxon>
        <taxon>Bacilli</taxon>
        <taxon>Lactobacillales</taxon>
        <taxon>Lactobacillaceae</taxon>
        <taxon>Lactiplantibacillus</taxon>
    </lineage>
</organism>
<dbReference type="Gene3D" id="3.60.15.10">
    <property type="entry name" value="Ribonuclease Z/Hydroxyacylglutathione hydrolase-like"/>
    <property type="match status" value="1"/>
</dbReference>
<evidence type="ECO:0000259" key="1">
    <source>
        <dbReference type="Pfam" id="PF12706"/>
    </source>
</evidence>
<protein>
    <submittedName>
        <fullName evidence="2">MBL fold metallo-hydrolase</fullName>
    </submittedName>
</protein>
<dbReference type="Pfam" id="PF12706">
    <property type="entry name" value="Lactamase_B_2"/>
    <property type="match status" value="1"/>
</dbReference>
<proteinExistence type="predicted"/>
<evidence type="ECO:0000313" key="3">
    <source>
        <dbReference type="Proteomes" id="UP001596171"/>
    </source>
</evidence>
<dbReference type="InterPro" id="IPR001279">
    <property type="entry name" value="Metallo-B-lactamas"/>
</dbReference>
<accession>A0ABW1SG24</accession>
<reference evidence="3" key="1">
    <citation type="journal article" date="2019" name="Int. J. Syst. Evol. Microbiol.">
        <title>The Global Catalogue of Microorganisms (GCM) 10K type strain sequencing project: providing services to taxonomists for standard genome sequencing and annotation.</title>
        <authorList>
            <consortium name="The Broad Institute Genomics Platform"/>
            <consortium name="The Broad Institute Genome Sequencing Center for Infectious Disease"/>
            <person name="Wu L."/>
            <person name="Ma J."/>
        </authorList>
    </citation>
    <scope>NUCLEOTIDE SEQUENCE [LARGE SCALE GENOMIC DNA]</scope>
    <source>
        <strain evidence="3">CCM 8930</strain>
    </source>
</reference>
<dbReference type="EMBL" id="JBHSSE010000003">
    <property type="protein sequence ID" value="MFC6200667.1"/>
    <property type="molecule type" value="Genomic_DNA"/>
</dbReference>
<evidence type="ECO:0000313" key="2">
    <source>
        <dbReference type="EMBL" id="MFC6200667.1"/>
    </source>
</evidence>
<sequence length="280" mass="31741">MKLQYLGTGAAERVPALFCHCPVCNYARQHGGKDLRTQTQAVIDDGQLLIDFPGDTYLHARAYGLDFSDFTNLLITHWHSDHLYAEDLALRMHGYGQNLPQTLNVYGNAFVERFYERAFKLEGRHDASRIVYHCEKNFSRFQVGRYQVWLLAAQHGHYRGDCSIYVIRDATGKTMLWTHDGAYFSEPMFQYLVAEKLHFDFVSLDCNNQAHAGEPGGPHMGWPDNQRLIARFAELGLGDAQTHYVVSHFSHNSGLNHAQMVALVQGSNVDVAYDGLTVEI</sequence>
<dbReference type="RefSeq" id="WP_137614972.1">
    <property type="nucleotide sequence ID" value="NZ_BJDI01000001.1"/>
</dbReference>
<dbReference type="PANTHER" id="PTHR42663">
    <property type="entry name" value="HYDROLASE C777.06C-RELATED-RELATED"/>
    <property type="match status" value="1"/>
</dbReference>
<dbReference type="InterPro" id="IPR036866">
    <property type="entry name" value="RibonucZ/Hydroxyglut_hydro"/>
</dbReference>
<comment type="caution">
    <text evidence="2">The sequence shown here is derived from an EMBL/GenBank/DDBJ whole genome shotgun (WGS) entry which is preliminary data.</text>
</comment>
<keyword evidence="3" id="KW-1185">Reference proteome</keyword>
<name>A0ABW1SG24_9LACO</name>
<dbReference type="SUPFAM" id="SSF56281">
    <property type="entry name" value="Metallo-hydrolase/oxidoreductase"/>
    <property type="match status" value="1"/>
</dbReference>
<dbReference type="Proteomes" id="UP001596171">
    <property type="component" value="Unassembled WGS sequence"/>
</dbReference>